<accession>A0ABQ2ZX56</accession>
<name>A0ABQ2ZX56_9ACTN</name>
<feature type="domain" description="DUF4232" evidence="2">
    <location>
        <begin position="212"/>
        <end position="326"/>
    </location>
</feature>
<feature type="region of interest" description="Disordered" evidence="1">
    <location>
        <begin position="92"/>
        <end position="118"/>
    </location>
</feature>
<sequence>MHVFSAADGVVRPSSRSAGLRLCPSGRGRRVGGRRRRVGGRERRKPPPRPGLGKGRRGCGRRRGGLWAGCTCNRNVLGGGREERFARPCGPVEHKRSLVPTGTERPVQPTDTEEEPMRVRKLTFAALAVAAGLSLTACQSDDGSPAPSDSAASNASSAGGGSGSAGANASAGSGTGADQGSGKGTGGTGKGTAAGTGSSGSGGSAKGSGGKCRTNDLNITASDATVGGDKERTVAVEFTNTSGHDCMVSGFAGVDLKTNSGNISATRTGEPATPYTLKNGKSVFFGITYPSNDTGGSGIRITGLLVTPPGETKTATLAWPGASSLPITESGSTPVKVGPIGSAGQGGAS</sequence>
<evidence type="ECO:0000313" key="4">
    <source>
        <dbReference type="Proteomes" id="UP000600946"/>
    </source>
</evidence>
<dbReference type="Proteomes" id="UP000600946">
    <property type="component" value="Unassembled WGS sequence"/>
</dbReference>
<feature type="region of interest" description="Disordered" evidence="1">
    <location>
        <begin position="139"/>
        <end position="216"/>
    </location>
</feature>
<dbReference type="InterPro" id="IPR025326">
    <property type="entry name" value="DUF4232"/>
</dbReference>
<organism evidence="3 4">
    <name type="scientific">Streptomyces xanthochromogenes</name>
    <dbReference type="NCBI Taxonomy" id="67384"/>
    <lineage>
        <taxon>Bacteria</taxon>
        <taxon>Bacillati</taxon>
        <taxon>Actinomycetota</taxon>
        <taxon>Actinomycetes</taxon>
        <taxon>Kitasatosporales</taxon>
        <taxon>Streptomycetaceae</taxon>
        <taxon>Streptomyces</taxon>
    </lineage>
</organism>
<proteinExistence type="predicted"/>
<feature type="compositionally biased region" description="Gly residues" evidence="1">
    <location>
        <begin position="173"/>
        <end position="210"/>
    </location>
</feature>
<feature type="region of interest" description="Disordered" evidence="1">
    <location>
        <begin position="1"/>
        <end position="60"/>
    </location>
</feature>
<evidence type="ECO:0000259" key="2">
    <source>
        <dbReference type="Pfam" id="PF14016"/>
    </source>
</evidence>
<reference evidence="4" key="1">
    <citation type="journal article" date="2019" name="Int. J. Syst. Evol. Microbiol.">
        <title>The Global Catalogue of Microorganisms (GCM) 10K type strain sequencing project: providing services to taxonomists for standard genome sequencing and annotation.</title>
        <authorList>
            <consortium name="The Broad Institute Genomics Platform"/>
            <consortium name="The Broad Institute Genome Sequencing Center for Infectious Disease"/>
            <person name="Wu L."/>
            <person name="Ma J."/>
        </authorList>
    </citation>
    <scope>NUCLEOTIDE SEQUENCE [LARGE SCALE GENOMIC DNA]</scope>
    <source>
        <strain evidence="4">JCM 4594</strain>
    </source>
</reference>
<evidence type="ECO:0000313" key="3">
    <source>
        <dbReference type="EMBL" id="GGY28495.1"/>
    </source>
</evidence>
<evidence type="ECO:0000256" key="1">
    <source>
        <dbReference type="SAM" id="MobiDB-lite"/>
    </source>
</evidence>
<protein>
    <recommendedName>
        <fullName evidence="2">DUF4232 domain-containing protein</fullName>
    </recommendedName>
</protein>
<gene>
    <name evidence="3" type="ORF">GCM10010326_22700</name>
</gene>
<feature type="region of interest" description="Disordered" evidence="1">
    <location>
        <begin position="324"/>
        <end position="349"/>
    </location>
</feature>
<feature type="compositionally biased region" description="Low complexity" evidence="1">
    <location>
        <begin position="140"/>
        <end position="157"/>
    </location>
</feature>
<comment type="caution">
    <text evidence="3">The sequence shown here is derived from an EMBL/GenBank/DDBJ whole genome shotgun (WGS) entry which is preliminary data.</text>
</comment>
<feature type="compositionally biased region" description="Basic residues" evidence="1">
    <location>
        <begin position="27"/>
        <end position="47"/>
    </location>
</feature>
<keyword evidence="4" id="KW-1185">Reference proteome</keyword>
<dbReference type="Pfam" id="PF14016">
    <property type="entry name" value="DUF4232"/>
    <property type="match status" value="1"/>
</dbReference>
<dbReference type="EMBL" id="BMUU01000003">
    <property type="protein sequence ID" value="GGY28495.1"/>
    <property type="molecule type" value="Genomic_DNA"/>
</dbReference>